<proteinExistence type="predicted"/>
<dbReference type="InterPro" id="IPR003961">
    <property type="entry name" value="FN3_dom"/>
</dbReference>
<evidence type="ECO:0000259" key="2">
    <source>
        <dbReference type="PROSITE" id="PS50853"/>
    </source>
</evidence>
<reference evidence="3 4" key="1">
    <citation type="submission" date="2023-08" db="EMBL/GenBank/DDBJ databases">
        <title>Draft genome sequence of Algoriphagus confluentis.</title>
        <authorList>
            <person name="Takatani N."/>
            <person name="Hosokawa M."/>
            <person name="Sawabe T."/>
        </authorList>
    </citation>
    <scope>NUCLEOTIDE SEQUENCE [LARGE SCALE GENOMIC DNA]</scope>
    <source>
        <strain evidence="3 4">NBRC 111222</strain>
    </source>
</reference>
<dbReference type="SMART" id="SM00060">
    <property type="entry name" value="FN3"/>
    <property type="match status" value="1"/>
</dbReference>
<dbReference type="PROSITE" id="PS51257">
    <property type="entry name" value="PROKAR_LIPOPROTEIN"/>
    <property type="match status" value="1"/>
</dbReference>
<dbReference type="RefSeq" id="WP_338226304.1">
    <property type="nucleotide sequence ID" value="NZ_BTPD01000020.1"/>
</dbReference>
<dbReference type="InterPro" id="IPR036116">
    <property type="entry name" value="FN3_sf"/>
</dbReference>
<dbReference type="CDD" id="cd00063">
    <property type="entry name" value="FN3"/>
    <property type="match status" value="1"/>
</dbReference>
<name>A0ABQ6PWI2_9BACT</name>
<keyword evidence="4" id="KW-1185">Reference proteome</keyword>
<sequence length="130" mass="14358">MKNKQKSNLEKLISMLAIIIFFASACNDDDDKKPNLVLSTPVLQNPSEITATSFKASWNRVDRATTYLIDVSKNSNFSSLEAGYNKKEIASLSTTVSGLTAETKYYYRVYAKTGTVVSRASTAKEVTTIK</sequence>
<comment type="caution">
    <text evidence="3">The sequence shown here is derived from an EMBL/GenBank/DDBJ whole genome shotgun (WGS) entry which is preliminary data.</text>
</comment>
<evidence type="ECO:0000256" key="1">
    <source>
        <dbReference type="SAM" id="SignalP"/>
    </source>
</evidence>
<evidence type="ECO:0000313" key="3">
    <source>
        <dbReference type="EMBL" id="GMQ31538.1"/>
    </source>
</evidence>
<dbReference type="Proteomes" id="UP001338309">
    <property type="component" value="Unassembled WGS sequence"/>
</dbReference>
<organism evidence="3 4">
    <name type="scientific">Algoriphagus confluentis</name>
    <dbReference type="NCBI Taxonomy" id="1697556"/>
    <lineage>
        <taxon>Bacteria</taxon>
        <taxon>Pseudomonadati</taxon>
        <taxon>Bacteroidota</taxon>
        <taxon>Cytophagia</taxon>
        <taxon>Cytophagales</taxon>
        <taxon>Cyclobacteriaceae</taxon>
        <taxon>Algoriphagus</taxon>
    </lineage>
</organism>
<dbReference type="EMBL" id="BTPD01000020">
    <property type="protein sequence ID" value="GMQ31538.1"/>
    <property type="molecule type" value="Genomic_DNA"/>
</dbReference>
<dbReference type="Pfam" id="PF00041">
    <property type="entry name" value="fn3"/>
    <property type="match status" value="1"/>
</dbReference>
<dbReference type="Gene3D" id="2.60.40.10">
    <property type="entry name" value="Immunoglobulins"/>
    <property type="match status" value="1"/>
</dbReference>
<protein>
    <recommendedName>
        <fullName evidence="2">Fibronectin type-III domain-containing protein</fullName>
    </recommendedName>
</protein>
<dbReference type="SUPFAM" id="SSF49265">
    <property type="entry name" value="Fibronectin type III"/>
    <property type="match status" value="1"/>
</dbReference>
<evidence type="ECO:0000313" key="4">
    <source>
        <dbReference type="Proteomes" id="UP001338309"/>
    </source>
</evidence>
<gene>
    <name evidence="3" type="ORF">Aconfl_41830</name>
</gene>
<feature type="domain" description="Fibronectin type-III" evidence="2">
    <location>
        <begin position="40"/>
        <end position="130"/>
    </location>
</feature>
<dbReference type="PROSITE" id="PS50853">
    <property type="entry name" value="FN3"/>
    <property type="match status" value="1"/>
</dbReference>
<feature type="signal peptide" evidence="1">
    <location>
        <begin position="1"/>
        <end position="25"/>
    </location>
</feature>
<keyword evidence="1" id="KW-0732">Signal</keyword>
<dbReference type="InterPro" id="IPR013783">
    <property type="entry name" value="Ig-like_fold"/>
</dbReference>
<feature type="chain" id="PRO_5046618894" description="Fibronectin type-III domain-containing protein" evidence="1">
    <location>
        <begin position="26"/>
        <end position="130"/>
    </location>
</feature>
<accession>A0ABQ6PWI2</accession>